<sequence>MFPLKQKFSSSYTCTAVSHTAQRDPPPDHLSRRLSIHGASSTLRRTIGSDTTVGSPRGGSRGIIHIGFKNNFT</sequence>
<evidence type="ECO:0000313" key="2">
    <source>
        <dbReference type="Proteomes" id="UP000236291"/>
    </source>
</evidence>
<evidence type="ECO:0000313" key="1">
    <source>
        <dbReference type="EMBL" id="PNX66047.1"/>
    </source>
</evidence>
<accession>A0A2K3KID5</accession>
<organism evidence="1 2">
    <name type="scientific">Trifolium pratense</name>
    <name type="common">Red clover</name>
    <dbReference type="NCBI Taxonomy" id="57577"/>
    <lineage>
        <taxon>Eukaryota</taxon>
        <taxon>Viridiplantae</taxon>
        <taxon>Streptophyta</taxon>
        <taxon>Embryophyta</taxon>
        <taxon>Tracheophyta</taxon>
        <taxon>Spermatophyta</taxon>
        <taxon>Magnoliopsida</taxon>
        <taxon>eudicotyledons</taxon>
        <taxon>Gunneridae</taxon>
        <taxon>Pentapetalae</taxon>
        <taxon>rosids</taxon>
        <taxon>fabids</taxon>
        <taxon>Fabales</taxon>
        <taxon>Fabaceae</taxon>
        <taxon>Papilionoideae</taxon>
        <taxon>50 kb inversion clade</taxon>
        <taxon>NPAAA clade</taxon>
        <taxon>Hologalegina</taxon>
        <taxon>IRL clade</taxon>
        <taxon>Trifolieae</taxon>
        <taxon>Trifolium</taxon>
    </lineage>
</organism>
<dbReference type="Proteomes" id="UP000236291">
    <property type="component" value="Unassembled WGS sequence"/>
</dbReference>
<dbReference type="EMBL" id="ASHM01097614">
    <property type="protein sequence ID" value="PNX66047.1"/>
    <property type="molecule type" value="Genomic_DNA"/>
</dbReference>
<reference evidence="1 2" key="2">
    <citation type="journal article" date="2017" name="Front. Plant Sci.">
        <title>Gene Classification and Mining of Molecular Markers Useful in Red Clover (Trifolium pratense) Breeding.</title>
        <authorList>
            <person name="Istvanek J."/>
            <person name="Dluhosova J."/>
            <person name="Dluhos P."/>
            <person name="Patkova L."/>
            <person name="Nedelnik J."/>
            <person name="Repkova J."/>
        </authorList>
    </citation>
    <scope>NUCLEOTIDE SEQUENCE [LARGE SCALE GENOMIC DNA]</scope>
    <source>
        <strain evidence="2">cv. Tatra</strain>
        <tissue evidence="1">Young leaves</tissue>
    </source>
</reference>
<gene>
    <name evidence="1" type="ORF">L195_g054864</name>
</gene>
<protein>
    <submittedName>
        <fullName evidence="1">Uncharacterized protein</fullName>
    </submittedName>
</protein>
<feature type="non-terminal residue" evidence="1">
    <location>
        <position position="73"/>
    </location>
</feature>
<name>A0A2K3KID5_TRIPR</name>
<comment type="caution">
    <text evidence="1">The sequence shown here is derived from an EMBL/GenBank/DDBJ whole genome shotgun (WGS) entry which is preliminary data.</text>
</comment>
<proteinExistence type="predicted"/>
<dbReference type="AlphaFoldDB" id="A0A2K3KID5"/>
<reference evidence="1 2" key="1">
    <citation type="journal article" date="2014" name="Am. J. Bot.">
        <title>Genome assembly and annotation for red clover (Trifolium pratense; Fabaceae).</title>
        <authorList>
            <person name="Istvanek J."/>
            <person name="Jaros M."/>
            <person name="Krenek A."/>
            <person name="Repkova J."/>
        </authorList>
    </citation>
    <scope>NUCLEOTIDE SEQUENCE [LARGE SCALE GENOMIC DNA]</scope>
    <source>
        <strain evidence="2">cv. Tatra</strain>
        <tissue evidence="1">Young leaves</tissue>
    </source>
</reference>